<gene>
    <name evidence="1" type="ORF">GCM10011519_18300</name>
</gene>
<reference evidence="1" key="1">
    <citation type="journal article" date="2014" name="Int. J. Syst. Evol. Microbiol.">
        <title>Complete genome sequence of Corynebacterium casei LMG S-19264T (=DSM 44701T), isolated from a smear-ripened cheese.</title>
        <authorList>
            <consortium name="US DOE Joint Genome Institute (JGI-PGF)"/>
            <person name="Walter F."/>
            <person name="Albersmeier A."/>
            <person name="Kalinowski J."/>
            <person name="Ruckert C."/>
        </authorList>
    </citation>
    <scope>NUCLEOTIDE SEQUENCE</scope>
    <source>
        <strain evidence="1">CGMCC 1.16067</strain>
    </source>
</reference>
<dbReference type="AlphaFoldDB" id="A0A917BK30"/>
<evidence type="ECO:0000313" key="2">
    <source>
        <dbReference type="Proteomes" id="UP000649179"/>
    </source>
</evidence>
<keyword evidence="2" id="KW-1185">Reference proteome</keyword>
<comment type="caution">
    <text evidence="1">The sequence shown here is derived from an EMBL/GenBank/DDBJ whole genome shotgun (WGS) entry which is preliminary data.</text>
</comment>
<organism evidence="1 2">
    <name type="scientific">Marmoricola endophyticus</name>
    <dbReference type="NCBI Taxonomy" id="2040280"/>
    <lineage>
        <taxon>Bacteria</taxon>
        <taxon>Bacillati</taxon>
        <taxon>Actinomycetota</taxon>
        <taxon>Actinomycetes</taxon>
        <taxon>Propionibacteriales</taxon>
        <taxon>Nocardioidaceae</taxon>
        <taxon>Marmoricola</taxon>
    </lineage>
</organism>
<evidence type="ECO:0000313" key="1">
    <source>
        <dbReference type="EMBL" id="GGF44821.1"/>
    </source>
</evidence>
<protein>
    <submittedName>
        <fullName evidence="1">Uncharacterized protein</fullName>
    </submittedName>
</protein>
<dbReference type="EMBL" id="BMKQ01000001">
    <property type="protein sequence ID" value="GGF44821.1"/>
    <property type="molecule type" value="Genomic_DNA"/>
</dbReference>
<name>A0A917BK30_9ACTN</name>
<sequence>MRSRAKQIAEGEWAAKAVKDSIDAAMAATVAAISAATAASVSAGSS</sequence>
<dbReference type="Proteomes" id="UP000649179">
    <property type="component" value="Unassembled WGS sequence"/>
</dbReference>
<reference evidence="1" key="2">
    <citation type="submission" date="2020-09" db="EMBL/GenBank/DDBJ databases">
        <authorList>
            <person name="Sun Q."/>
            <person name="Zhou Y."/>
        </authorList>
    </citation>
    <scope>NUCLEOTIDE SEQUENCE</scope>
    <source>
        <strain evidence="1">CGMCC 1.16067</strain>
    </source>
</reference>
<proteinExistence type="predicted"/>
<accession>A0A917BK30</accession>